<dbReference type="AlphaFoldDB" id="A0A7Z0WF30"/>
<organism evidence="2 3">
    <name type="scientific">Actinophytocola xinjiangensis</name>
    <dbReference type="NCBI Taxonomy" id="485602"/>
    <lineage>
        <taxon>Bacteria</taxon>
        <taxon>Bacillati</taxon>
        <taxon>Actinomycetota</taxon>
        <taxon>Actinomycetes</taxon>
        <taxon>Pseudonocardiales</taxon>
        <taxon>Pseudonocardiaceae</taxon>
    </lineage>
</organism>
<gene>
    <name evidence="2" type="ORF">BLA60_34220</name>
</gene>
<keyword evidence="3" id="KW-1185">Reference proteome</keyword>
<dbReference type="Proteomes" id="UP000185696">
    <property type="component" value="Unassembled WGS sequence"/>
</dbReference>
<sequence length="216" mass="23343">MRTRIEWAALPEETRVGIEGRTGPIRAVRGVAGGRNSPLAVVVEVDGGRVFVKGVRGDHRTVVTQDREAGIGPCVRSVAPAVLWHLPDVGGWNVLGFEYVDGRHADYSSGSADLPAVVDVMVRAGEIRVPATAPVRDARQAFRSYVDDVAAIWRTMTMSSTVTGRSGLRTRSRRKSTTFPCEAPNPPTTGWSSNASRNGLLGFTWAFGVVLVWGMR</sequence>
<accession>A0A7Z0WF30</accession>
<evidence type="ECO:0000256" key="1">
    <source>
        <dbReference type="SAM" id="MobiDB-lite"/>
    </source>
</evidence>
<protein>
    <recommendedName>
        <fullName evidence="4">Phosphotransferase family enzyme</fullName>
    </recommendedName>
</protein>
<comment type="caution">
    <text evidence="2">The sequence shown here is derived from an EMBL/GenBank/DDBJ whole genome shotgun (WGS) entry which is preliminary data.</text>
</comment>
<reference evidence="2 3" key="1">
    <citation type="submission" date="2016-12" db="EMBL/GenBank/DDBJ databases">
        <title>The draft genome sequence of Actinophytocola xinjiangensis.</title>
        <authorList>
            <person name="Wang W."/>
            <person name="Yuan L."/>
        </authorList>
    </citation>
    <scope>NUCLEOTIDE SEQUENCE [LARGE SCALE GENOMIC DNA]</scope>
    <source>
        <strain evidence="2 3">CGMCC 4.4663</strain>
    </source>
</reference>
<proteinExistence type="predicted"/>
<evidence type="ECO:0008006" key="4">
    <source>
        <dbReference type="Google" id="ProtNLM"/>
    </source>
</evidence>
<dbReference type="EMBL" id="MSIF01000025">
    <property type="protein sequence ID" value="OLF05844.1"/>
    <property type="molecule type" value="Genomic_DNA"/>
</dbReference>
<evidence type="ECO:0000313" key="2">
    <source>
        <dbReference type="EMBL" id="OLF05844.1"/>
    </source>
</evidence>
<evidence type="ECO:0000313" key="3">
    <source>
        <dbReference type="Proteomes" id="UP000185696"/>
    </source>
</evidence>
<feature type="region of interest" description="Disordered" evidence="1">
    <location>
        <begin position="164"/>
        <end position="193"/>
    </location>
</feature>
<name>A0A7Z0WF30_9PSEU</name>